<dbReference type="InterPro" id="IPR050445">
    <property type="entry name" value="Bact_polysacc_biosynth/exp"/>
</dbReference>
<comment type="similarity">
    <text evidence="2">Belongs to the CpsC/CapA family.</text>
</comment>
<feature type="domain" description="Tyrosine-protein kinase G-rich" evidence="9">
    <location>
        <begin position="142"/>
        <end position="195"/>
    </location>
</feature>
<feature type="transmembrane region" description="Helical" evidence="7">
    <location>
        <begin position="18"/>
        <end position="40"/>
    </location>
</feature>
<dbReference type="InterPro" id="IPR003856">
    <property type="entry name" value="LPS_length_determ_N"/>
</dbReference>
<name>A0ABW0RBK2_9BACL</name>
<evidence type="ECO:0000256" key="7">
    <source>
        <dbReference type="SAM" id="Phobius"/>
    </source>
</evidence>
<evidence type="ECO:0000256" key="5">
    <source>
        <dbReference type="ARBA" id="ARBA00022989"/>
    </source>
</evidence>
<dbReference type="EMBL" id="JBHSNQ010000048">
    <property type="protein sequence ID" value="MFC5541178.1"/>
    <property type="molecule type" value="Genomic_DNA"/>
</dbReference>
<dbReference type="RefSeq" id="WP_390308984.1">
    <property type="nucleotide sequence ID" value="NZ_JBHSNQ010000048.1"/>
</dbReference>
<evidence type="ECO:0000259" key="8">
    <source>
        <dbReference type="Pfam" id="PF02706"/>
    </source>
</evidence>
<dbReference type="InterPro" id="IPR032807">
    <property type="entry name" value="GNVR"/>
</dbReference>
<reference evidence="11" key="1">
    <citation type="journal article" date="2019" name="Int. J. Syst. Evol. Microbiol.">
        <title>The Global Catalogue of Microorganisms (GCM) 10K type strain sequencing project: providing services to taxonomists for standard genome sequencing and annotation.</title>
        <authorList>
            <consortium name="The Broad Institute Genomics Platform"/>
            <consortium name="The Broad Institute Genome Sequencing Center for Infectious Disease"/>
            <person name="Wu L."/>
            <person name="Ma J."/>
        </authorList>
    </citation>
    <scope>NUCLEOTIDE SEQUENCE [LARGE SCALE GENOMIC DNA]</scope>
    <source>
        <strain evidence="11">CCUG 56331</strain>
    </source>
</reference>
<dbReference type="Proteomes" id="UP001595978">
    <property type="component" value="Unassembled WGS sequence"/>
</dbReference>
<accession>A0ABW0RBK2</accession>
<dbReference type="Pfam" id="PF13807">
    <property type="entry name" value="GNVR"/>
    <property type="match status" value="1"/>
</dbReference>
<evidence type="ECO:0000256" key="6">
    <source>
        <dbReference type="ARBA" id="ARBA00023136"/>
    </source>
</evidence>
<protein>
    <submittedName>
        <fullName evidence="10">YveK family protein</fullName>
    </submittedName>
</protein>
<keyword evidence="11" id="KW-1185">Reference proteome</keyword>
<sequence length="248" mass="27302">MEETISLYDIFKVLKKRIVLILSITIISTLAAAIISFYVLTPIYQASTQILVNQKTSDQQTQIQTTDIQTNLQLINTYNVIIKSPVILSKVIEILDLNTTPSALSNQITVSNANNSQVVNISVQDEQAFLAVDIANTVAQVFQEEVKELMNVDNVNILSPAELPENPSPVKPNKMLNMAIALVIGLMVGVGLAFLLEYLDTTIKTEHDVEELLGLPILGFVSKITDANSEVPLTVKSKRAVRRENVNV</sequence>
<evidence type="ECO:0000313" key="11">
    <source>
        <dbReference type="Proteomes" id="UP001595978"/>
    </source>
</evidence>
<dbReference type="PANTHER" id="PTHR32309">
    <property type="entry name" value="TYROSINE-PROTEIN KINASE"/>
    <property type="match status" value="1"/>
</dbReference>
<evidence type="ECO:0000256" key="4">
    <source>
        <dbReference type="ARBA" id="ARBA00022692"/>
    </source>
</evidence>
<keyword evidence="5 7" id="KW-1133">Transmembrane helix</keyword>
<evidence type="ECO:0000259" key="9">
    <source>
        <dbReference type="Pfam" id="PF13807"/>
    </source>
</evidence>
<dbReference type="Pfam" id="PF02706">
    <property type="entry name" value="Wzz"/>
    <property type="match status" value="1"/>
</dbReference>
<evidence type="ECO:0000256" key="1">
    <source>
        <dbReference type="ARBA" id="ARBA00004651"/>
    </source>
</evidence>
<organism evidence="10 11">
    <name type="scientific">Ureibacillus suwonensis</name>
    <dbReference type="NCBI Taxonomy" id="313007"/>
    <lineage>
        <taxon>Bacteria</taxon>
        <taxon>Bacillati</taxon>
        <taxon>Bacillota</taxon>
        <taxon>Bacilli</taxon>
        <taxon>Bacillales</taxon>
        <taxon>Caryophanaceae</taxon>
        <taxon>Ureibacillus</taxon>
    </lineage>
</organism>
<feature type="transmembrane region" description="Helical" evidence="7">
    <location>
        <begin position="175"/>
        <end position="196"/>
    </location>
</feature>
<keyword evidence="6 7" id="KW-0472">Membrane</keyword>
<gene>
    <name evidence="10" type="ORF">ACFPOH_05215</name>
</gene>
<feature type="domain" description="Polysaccharide chain length determinant N-terminal" evidence="8">
    <location>
        <begin position="3"/>
        <end position="93"/>
    </location>
</feature>
<comment type="caution">
    <text evidence="10">The sequence shown here is derived from an EMBL/GenBank/DDBJ whole genome shotgun (WGS) entry which is preliminary data.</text>
</comment>
<evidence type="ECO:0000313" key="10">
    <source>
        <dbReference type="EMBL" id="MFC5541178.1"/>
    </source>
</evidence>
<keyword evidence="4 7" id="KW-0812">Transmembrane</keyword>
<proteinExistence type="inferred from homology"/>
<keyword evidence="3" id="KW-1003">Cell membrane</keyword>
<comment type="subcellular location">
    <subcellularLocation>
        <location evidence="1">Cell membrane</location>
        <topology evidence="1">Multi-pass membrane protein</topology>
    </subcellularLocation>
</comment>
<evidence type="ECO:0000256" key="3">
    <source>
        <dbReference type="ARBA" id="ARBA00022475"/>
    </source>
</evidence>
<dbReference type="PANTHER" id="PTHR32309:SF13">
    <property type="entry name" value="FERRIC ENTEROBACTIN TRANSPORT PROTEIN FEPE"/>
    <property type="match status" value="1"/>
</dbReference>
<evidence type="ECO:0000256" key="2">
    <source>
        <dbReference type="ARBA" id="ARBA00006683"/>
    </source>
</evidence>